<accession>A0A1J0VEF4</accession>
<name>A0A1J0VEF4_9GAMM</name>
<dbReference type="PANTHER" id="PTHR35175">
    <property type="entry name" value="DUF1289 DOMAIN-CONTAINING PROTEIN"/>
    <property type="match status" value="1"/>
</dbReference>
<proteinExistence type="predicted"/>
<dbReference type="KEGG" id="hsi:BOX17_05120"/>
<organism evidence="1 2">
    <name type="scientific">Halomonas aestuarii</name>
    <dbReference type="NCBI Taxonomy" id="1897729"/>
    <lineage>
        <taxon>Bacteria</taxon>
        <taxon>Pseudomonadati</taxon>
        <taxon>Pseudomonadota</taxon>
        <taxon>Gammaproteobacteria</taxon>
        <taxon>Oceanospirillales</taxon>
        <taxon>Halomonadaceae</taxon>
        <taxon>Halomonas</taxon>
    </lineage>
</organism>
<evidence type="ECO:0008006" key="3">
    <source>
        <dbReference type="Google" id="ProtNLM"/>
    </source>
</evidence>
<dbReference type="OrthoDB" id="8911262at2"/>
<dbReference type="PANTHER" id="PTHR35175:SF2">
    <property type="entry name" value="DUF1289 DOMAIN-CONTAINING PROTEIN"/>
    <property type="match status" value="1"/>
</dbReference>
<dbReference type="Proteomes" id="UP000181985">
    <property type="component" value="Chromosome"/>
</dbReference>
<dbReference type="EMBL" id="CP018139">
    <property type="protein sequence ID" value="APE30391.1"/>
    <property type="molecule type" value="Genomic_DNA"/>
</dbReference>
<reference evidence="2" key="1">
    <citation type="submission" date="2016-11" db="EMBL/GenBank/DDBJ databases">
        <title>Halolamina sediminis sp. nov., an extremely halophilic archaeon isolated from solar salt.</title>
        <authorList>
            <person name="Koh H.-W."/>
            <person name="Rani S."/>
            <person name="Park S.-J."/>
        </authorList>
    </citation>
    <scope>NUCLEOTIDE SEQUENCE [LARGE SCALE GENOMIC DNA]</scope>
    <source>
        <strain evidence="2">Hb3</strain>
    </source>
</reference>
<evidence type="ECO:0000313" key="2">
    <source>
        <dbReference type="Proteomes" id="UP000181985"/>
    </source>
</evidence>
<dbReference type="RefSeq" id="WP_071942402.1">
    <property type="nucleotide sequence ID" value="NZ_CP018139.1"/>
</dbReference>
<keyword evidence="2" id="KW-1185">Reference proteome</keyword>
<protein>
    <recommendedName>
        <fullName evidence="3">DUF1289 domain-containing protein</fullName>
    </recommendedName>
</protein>
<evidence type="ECO:0000313" key="1">
    <source>
        <dbReference type="EMBL" id="APE30391.1"/>
    </source>
</evidence>
<gene>
    <name evidence="1" type="ORF">BOX17_05120</name>
</gene>
<sequence length="65" mass="7368">MSATTPMTTPRPASPCIRLCRVDDATDRCEGCGRYLDEIARWGSMDEVEREVVWQRLERAGPLGR</sequence>
<dbReference type="InterPro" id="IPR010710">
    <property type="entry name" value="DUF1289"/>
</dbReference>
<dbReference type="Pfam" id="PF06945">
    <property type="entry name" value="DUF1289"/>
    <property type="match status" value="1"/>
</dbReference>
<dbReference type="AlphaFoldDB" id="A0A1J0VEF4"/>